<name>A0AAE0AVJ2_9ROSI</name>
<organism evidence="2 3">
    <name type="scientific">Dipteronia sinensis</name>
    <dbReference type="NCBI Taxonomy" id="43782"/>
    <lineage>
        <taxon>Eukaryota</taxon>
        <taxon>Viridiplantae</taxon>
        <taxon>Streptophyta</taxon>
        <taxon>Embryophyta</taxon>
        <taxon>Tracheophyta</taxon>
        <taxon>Spermatophyta</taxon>
        <taxon>Magnoliopsida</taxon>
        <taxon>eudicotyledons</taxon>
        <taxon>Gunneridae</taxon>
        <taxon>Pentapetalae</taxon>
        <taxon>rosids</taxon>
        <taxon>malvids</taxon>
        <taxon>Sapindales</taxon>
        <taxon>Sapindaceae</taxon>
        <taxon>Hippocastanoideae</taxon>
        <taxon>Acereae</taxon>
        <taxon>Dipteronia</taxon>
    </lineage>
</organism>
<proteinExistence type="predicted"/>
<keyword evidence="3" id="KW-1185">Reference proteome</keyword>
<accession>A0AAE0AVJ2</accession>
<dbReference type="EMBL" id="JANJYJ010000003">
    <property type="protein sequence ID" value="KAK3224382.1"/>
    <property type="molecule type" value="Genomic_DNA"/>
</dbReference>
<dbReference type="InterPro" id="IPR000477">
    <property type="entry name" value="RT_dom"/>
</dbReference>
<sequence>MRGILHTKYSAKEVNAAVFDLNPTKASGLYEFQAIFFQKSSGMIRGDVTKVCLSILNGFLSIREFNDMNVLLIPKVKNHVELKDFCLISLCSVIYKIVTKVMVSRLKGILPNIISPYQFPFVLGRQIYDNFLVAFESLHSLGLKKSETIGQMALKLDMSKAYDKVEWAFLTVVIKKMNFPS</sequence>
<dbReference type="PANTHER" id="PTHR31635">
    <property type="entry name" value="REVERSE TRANSCRIPTASE DOMAIN-CONTAINING PROTEIN-RELATED"/>
    <property type="match status" value="1"/>
</dbReference>
<dbReference type="AlphaFoldDB" id="A0AAE0AVJ2"/>
<gene>
    <name evidence="2" type="ORF">Dsin_011407</name>
</gene>
<evidence type="ECO:0000313" key="3">
    <source>
        <dbReference type="Proteomes" id="UP001281410"/>
    </source>
</evidence>
<reference evidence="2" key="1">
    <citation type="journal article" date="2023" name="Plant J.">
        <title>Genome sequences and population genomics provide insights into the demographic history, inbreeding, and mutation load of two 'living fossil' tree species of Dipteronia.</title>
        <authorList>
            <person name="Feng Y."/>
            <person name="Comes H.P."/>
            <person name="Chen J."/>
            <person name="Zhu S."/>
            <person name="Lu R."/>
            <person name="Zhang X."/>
            <person name="Li P."/>
            <person name="Qiu J."/>
            <person name="Olsen K.M."/>
            <person name="Qiu Y."/>
        </authorList>
    </citation>
    <scope>NUCLEOTIDE SEQUENCE</scope>
    <source>
        <strain evidence="2">NBL</strain>
    </source>
</reference>
<evidence type="ECO:0000259" key="1">
    <source>
        <dbReference type="Pfam" id="PF00078"/>
    </source>
</evidence>
<feature type="domain" description="Reverse transcriptase" evidence="1">
    <location>
        <begin position="77"/>
        <end position="180"/>
    </location>
</feature>
<dbReference type="Proteomes" id="UP001281410">
    <property type="component" value="Unassembled WGS sequence"/>
</dbReference>
<evidence type="ECO:0000313" key="2">
    <source>
        <dbReference type="EMBL" id="KAK3224382.1"/>
    </source>
</evidence>
<dbReference type="PANTHER" id="PTHR31635:SF196">
    <property type="entry name" value="REVERSE TRANSCRIPTASE DOMAIN-CONTAINING PROTEIN-RELATED"/>
    <property type="match status" value="1"/>
</dbReference>
<dbReference type="Pfam" id="PF00078">
    <property type="entry name" value="RVT_1"/>
    <property type="match status" value="1"/>
</dbReference>
<comment type="caution">
    <text evidence="2">The sequence shown here is derived from an EMBL/GenBank/DDBJ whole genome shotgun (WGS) entry which is preliminary data.</text>
</comment>
<protein>
    <recommendedName>
        <fullName evidence="1">Reverse transcriptase domain-containing protein</fullName>
    </recommendedName>
</protein>